<dbReference type="RefSeq" id="WP_346189724.1">
    <property type="nucleotide sequence ID" value="NZ_BAABRL010000012.1"/>
</dbReference>
<feature type="transmembrane region" description="Helical" evidence="1">
    <location>
        <begin position="21"/>
        <end position="41"/>
    </location>
</feature>
<reference evidence="2 3" key="1">
    <citation type="submission" date="2024-02" db="EMBL/GenBank/DDBJ databases">
        <title>Rubritalea halochordaticola NBRC 107102.</title>
        <authorList>
            <person name="Ichikawa N."/>
            <person name="Katano-Makiyama Y."/>
            <person name="Hidaka K."/>
        </authorList>
    </citation>
    <scope>NUCLEOTIDE SEQUENCE [LARGE SCALE GENOMIC DNA]</scope>
    <source>
        <strain evidence="2 3">NBRC 107102</strain>
    </source>
</reference>
<evidence type="ECO:0000313" key="2">
    <source>
        <dbReference type="EMBL" id="GAA5497183.1"/>
    </source>
</evidence>
<proteinExistence type="predicted"/>
<dbReference type="PROSITE" id="PS00409">
    <property type="entry name" value="PROKAR_NTER_METHYL"/>
    <property type="match status" value="1"/>
</dbReference>
<organism evidence="2 3">
    <name type="scientific">Rubritalea halochordaticola</name>
    <dbReference type="NCBI Taxonomy" id="714537"/>
    <lineage>
        <taxon>Bacteria</taxon>
        <taxon>Pseudomonadati</taxon>
        <taxon>Verrucomicrobiota</taxon>
        <taxon>Verrucomicrobiia</taxon>
        <taxon>Verrucomicrobiales</taxon>
        <taxon>Rubritaleaceae</taxon>
        <taxon>Rubritalea</taxon>
    </lineage>
</organism>
<protein>
    <recommendedName>
        <fullName evidence="4">Prepilin-type N-terminal cleavage/methylation domain-containing protein</fullName>
    </recommendedName>
</protein>
<keyword evidence="1" id="KW-0472">Membrane</keyword>
<dbReference type="EMBL" id="BAABRL010000012">
    <property type="protein sequence ID" value="GAA5497183.1"/>
    <property type="molecule type" value="Genomic_DNA"/>
</dbReference>
<dbReference type="NCBIfam" id="TIGR02532">
    <property type="entry name" value="IV_pilin_GFxxxE"/>
    <property type="match status" value="1"/>
</dbReference>
<dbReference type="Gene3D" id="3.30.700.10">
    <property type="entry name" value="Glycoprotein, Type 4 Pilin"/>
    <property type="match status" value="1"/>
</dbReference>
<evidence type="ECO:0000256" key="1">
    <source>
        <dbReference type="SAM" id="Phobius"/>
    </source>
</evidence>
<evidence type="ECO:0008006" key="4">
    <source>
        <dbReference type="Google" id="ProtNLM"/>
    </source>
</evidence>
<dbReference type="Pfam" id="PF07963">
    <property type="entry name" value="N_methyl"/>
    <property type="match status" value="1"/>
</dbReference>
<dbReference type="SUPFAM" id="SSF54523">
    <property type="entry name" value="Pili subunits"/>
    <property type="match status" value="1"/>
</dbReference>
<sequence>MKKNTYTVKTRKGVTLIELTVVIAIILLLISILFIGARFYIKGADKSACIVNINGIQKGARSYQNLNPTVDEGDALDITAFSGTAAVPDQEAPLPVLPVCPTADTDYTLTATFPPAGTPVAVCADGDYGGTTIEAQADGDIHAPQSTDGW</sequence>
<dbReference type="InterPro" id="IPR045584">
    <property type="entry name" value="Pilin-like"/>
</dbReference>
<evidence type="ECO:0000313" key="3">
    <source>
        <dbReference type="Proteomes" id="UP001424741"/>
    </source>
</evidence>
<name>A0ABP9V3F2_9BACT</name>
<comment type="caution">
    <text evidence="2">The sequence shown here is derived from an EMBL/GenBank/DDBJ whole genome shotgun (WGS) entry which is preliminary data.</text>
</comment>
<keyword evidence="3" id="KW-1185">Reference proteome</keyword>
<keyword evidence="1" id="KW-0812">Transmembrane</keyword>
<dbReference type="Proteomes" id="UP001424741">
    <property type="component" value="Unassembled WGS sequence"/>
</dbReference>
<gene>
    <name evidence="2" type="ORF">Rhal01_03373</name>
</gene>
<dbReference type="InterPro" id="IPR012902">
    <property type="entry name" value="N_methyl_site"/>
</dbReference>
<keyword evidence="1" id="KW-1133">Transmembrane helix</keyword>
<accession>A0ABP9V3F2</accession>